<organism evidence="3">
    <name type="scientific">mine drainage metagenome</name>
    <dbReference type="NCBI Taxonomy" id="410659"/>
    <lineage>
        <taxon>unclassified sequences</taxon>
        <taxon>metagenomes</taxon>
        <taxon>ecological metagenomes</taxon>
    </lineage>
</organism>
<dbReference type="Pfam" id="PF01979">
    <property type="entry name" value="Amidohydro_1"/>
    <property type="match status" value="1"/>
</dbReference>
<evidence type="ECO:0000313" key="3">
    <source>
        <dbReference type="EMBL" id="EQD39200.1"/>
    </source>
</evidence>
<evidence type="ECO:0000256" key="1">
    <source>
        <dbReference type="ARBA" id="ARBA00022801"/>
    </source>
</evidence>
<keyword evidence="1 3" id="KW-0378">Hydrolase</keyword>
<dbReference type="Gene3D" id="3.20.20.140">
    <property type="entry name" value="Metal-dependent hydrolases"/>
    <property type="match status" value="1"/>
</dbReference>
<comment type="caution">
    <text evidence="3">The sequence shown here is derived from an EMBL/GenBank/DDBJ whole genome shotgun (WGS) entry which is preliminary data.</text>
</comment>
<dbReference type="InterPro" id="IPR011059">
    <property type="entry name" value="Metal-dep_hydrolase_composite"/>
</dbReference>
<sequence length="334" mass="35969">HRYGFDGVAQVAADSGIRACLSKKVMDIATYATQDNAMPMGLRETREESLLTTLDMFDRWHGKADGRIRVGFGPRTPGGVSPELYREMVSEARVRGMGITMHLAEVEADRQFLRQTYQMSPVEFARSVGLVGPDVVLVHMVWLDDDDIRILAETGTNVSHNPSSNSKLASGVCPVPRLLAAGVNVALGCDGGPSNNTYDLLAEMKLAALVHKAVSLDPTVVPAETVLEMATINGARALRWDHEIGSLEVGKKADLVVVDLGRSGLAPGLNPVSALVYSATGADVDSVMVDGRWLVRHGHLLTIDEERAVAQARERAGRLYAATGIDPGPRWPVL</sequence>
<dbReference type="EMBL" id="AUZY01010301">
    <property type="protein sequence ID" value="EQD39200.1"/>
    <property type="molecule type" value="Genomic_DNA"/>
</dbReference>
<proteinExistence type="predicted"/>
<dbReference type="PANTHER" id="PTHR43794">
    <property type="entry name" value="AMINOHYDROLASE SSNA-RELATED"/>
    <property type="match status" value="1"/>
</dbReference>
<dbReference type="SUPFAM" id="SSF51556">
    <property type="entry name" value="Metallo-dependent hydrolases"/>
    <property type="match status" value="1"/>
</dbReference>
<dbReference type="InterPro" id="IPR050287">
    <property type="entry name" value="MTA/SAH_deaminase"/>
</dbReference>
<reference evidence="3" key="2">
    <citation type="journal article" date="2014" name="ISME J.">
        <title>Microbial stratification in low pH oxic and suboxic macroscopic growths along an acid mine drainage.</title>
        <authorList>
            <person name="Mendez-Garcia C."/>
            <person name="Mesa V."/>
            <person name="Sprenger R.R."/>
            <person name="Richter M."/>
            <person name="Diez M.S."/>
            <person name="Solano J."/>
            <person name="Bargiela R."/>
            <person name="Golyshina O.V."/>
            <person name="Manteca A."/>
            <person name="Ramos J.L."/>
            <person name="Gallego J.R."/>
            <person name="Llorente I."/>
            <person name="Martins Dos Santos V.A."/>
            <person name="Jensen O.N."/>
            <person name="Pelaez A.I."/>
            <person name="Sanchez J."/>
            <person name="Ferrer M."/>
        </authorList>
    </citation>
    <scope>NUCLEOTIDE SEQUENCE</scope>
</reference>
<accession>T1ABI5</accession>
<feature type="domain" description="Amidohydrolase-related" evidence="2">
    <location>
        <begin position="4"/>
        <end position="293"/>
    </location>
</feature>
<protein>
    <submittedName>
        <fullName evidence="3">Amidohydrolase family protein</fullName>
    </submittedName>
</protein>
<dbReference type="InterPro" id="IPR032466">
    <property type="entry name" value="Metal_Hydrolase"/>
</dbReference>
<name>T1ABI5_9ZZZZ</name>
<reference evidence="3" key="1">
    <citation type="submission" date="2013-08" db="EMBL/GenBank/DDBJ databases">
        <authorList>
            <person name="Mendez C."/>
            <person name="Richter M."/>
            <person name="Ferrer M."/>
            <person name="Sanchez J."/>
        </authorList>
    </citation>
    <scope>NUCLEOTIDE SEQUENCE</scope>
</reference>
<dbReference type="PANTHER" id="PTHR43794:SF11">
    <property type="entry name" value="AMIDOHYDROLASE-RELATED DOMAIN-CONTAINING PROTEIN"/>
    <property type="match status" value="1"/>
</dbReference>
<evidence type="ECO:0000259" key="2">
    <source>
        <dbReference type="Pfam" id="PF01979"/>
    </source>
</evidence>
<dbReference type="InterPro" id="IPR006680">
    <property type="entry name" value="Amidohydro-rel"/>
</dbReference>
<dbReference type="CDD" id="cd01298">
    <property type="entry name" value="ATZ_TRZ_like"/>
    <property type="match status" value="1"/>
</dbReference>
<dbReference type="GO" id="GO:0016810">
    <property type="term" value="F:hydrolase activity, acting on carbon-nitrogen (but not peptide) bonds"/>
    <property type="evidence" value="ECO:0007669"/>
    <property type="project" value="InterPro"/>
</dbReference>
<feature type="non-terminal residue" evidence="3">
    <location>
        <position position="1"/>
    </location>
</feature>
<dbReference type="AlphaFoldDB" id="T1ABI5"/>
<dbReference type="SUPFAM" id="SSF51338">
    <property type="entry name" value="Composite domain of metallo-dependent hydrolases"/>
    <property type="match status" value="1"/>
</dbReference>
<gene>
    <name evidence="3" type="ORF">B1B_15486</name>
</gene>